<dbReference type="Proteomes" id="UP001162802">
    <property type="component" value="Unassembled WGS sequence"/>
</dbReference>
<dbReference type="RefSeq" id="WP_243797315.1">
    <property type="nucleotide sequence ID" value="NZ_JALHAT010000003.1"/>
</dbReference>
<keyword evidence="3 6" id="KW-0812">Transmembrane</keyword>
<evidence type="ECO:0000259" key="7">
    <source>
        <dbReference type="Pfam" id="PF09335"/>
    </source>
</evidence>
<feature type="transmembrane region" description="Helical" evidence="6">
    <location>
        <begin position="172"/>
        <end position="190"/>
    </location>
</feature>
<keyword evidence="4 6" id="KW-1133">Transmembrane helix</keyword>
<accession>A0ABT0A9I4</accession>
<dbReference type="PANTHER" id="PTHR42709:SF6">
    <property type="entry name" value="UNDECAPRENYL PHOSPHATE TRANSPORTER A"/>
    <property type="match status" value="1"/>
</dbReference>
<dbReference type="InterPro" id="IPR051311">
    <property type="entry name" value="DedA_domain"/>
</dbReference>
<evidence type="ECO:0000256" key="5">
    <source>
        <dbReference type="ARBA" id="ARBA00023136"/>
    </source>
</evidence>
<proteinExistence type="predicted"/>
<dbReference type="InterPro" id="IPR032816">
    <property type="entry name" value="VTT_dom"/>
</dbReference>
<dbReference type="PANTHER" id="PTHR42709">
    <property type="entry name" value="ALKALINE PHOSPHATASE LIKE PROTEIN"/>
    <property type="match status" value="1"/>
</dbReference>
<keyword evidence="9" id="KW-1185">Reference proteome</keyword>
<gene>
    <name evidence="8" type="ORF">MTR65_04075</name>
</gene>
<feature type="transmembrane region" description="Helical" evidence="6">
    <location>
        <begin position="12"/>
        <end position="30"/>
    </location>
</feature>
<reference evidence="8" key="1">
    <citation type="submission" date="2022-03" db="EMBL/GenBank/DDBJ databases">
        <title>Identification of a novel bacterium isolated from mangrove sediments.</title>
        <authorList>
            <person name="Pan X."/>
        </authorList>
    </citation>
    <scope>NUCLEOTIDE SEQUENCE</scope>
    <source>
        <strain evidence="8">B2637</strain>
    </source>
</reference>
<evidence type="ECO:0000256" key="4">
    <source>
        <dbReference type="ARBA" id="ARBA00022989"/>
    </source>
</evidence>
<sequence>MSDLIYDVIREGGYFGVFVLMALENIFPPIPSELIMGLGGLAVAREDMSFLPLLCWATAGATLGNYVLFLGAHRMGYERLHPFIDRWGRWLTLDWNDIERSSRFLKRHGHWVVLGLRLLPMFRTVVSVPAGLAHMGHVRFLAFTAIGTGAWNVVLIIGGAWLGRTLQHAEDWLSGSALALIAVALVWYVWRIVTWRRGRS</sequence>
<organism evidence="8 9">
    <name type="scientific">Novosphingobium mangrovi</name>
    <name type="common">ex Hu et al. 2023</name>
    <dbReference type="NCBI Taxonomy" id="2930094"/>
    <lineage>
        <taxon>Bacteria</taxon>
        <taxon>Pseudomonadati</taxon>
        <taxon>Pseudomonadota</taxon>
        <taxon>Alphaproteobacteria</taxon>
        <taxon>Sphingomonadales</taxon>
        <taxon>Sphingomonadaceae</taxon>
        <taxon>Novosphingobium</taxon>
    </lineage>
</organism>
<comment type="caution">
    <text evidence="8">The sequence shown here is derived from an EMBL/GenBank/DDBJ whole genome shotgun (WGS) entry which is preliminary data.</text>
</comment>
<name>A0ABT0A9I4_9SPHN</name>
<feature type="transmembrane region" description="Helical" evidence="6">
    <location>
        <begin position="50"/>
        <end position="72"/>
    </location>
</feature>
<evidence type="ECO:0000313" key="8">
    <source>
        <dbReference type="EMBL" id="MCJ1959852.1"/>
    </source>
</evidence>
<comment type="subcellular location">
    <subcellularLocation>
        <location evidence="1">Cell membrane</location>
        <topology evidence="1">Multi-pass membrane protein</topology>
    </subcellularLocation>
</comment>
<evidence type="ECO:0000256" key="6">
    <source>
        <dbReference type="SAM" id="Phobius"/>
    </source>
</evidence>
<evidence type="ECO:0000256" key="2">
    <source>
        <dbReference type="ARBA" id="ARBA00022475"/>
    </source>
</evidence>
<evidence type="ECO:0000313" key="9">
    <source>
        <dbReference type="Proteomes" id="UP001162802"/>
    </source>
</evidence>
<feature type="domain" description="VTT" evidence="7">
    <location>
        <begin position="30"/>
        <end position="159"/>
    </location>
</feature>
<keyword evidence="5 6" id="KW-0472">Membrane</keyword>
<evidence type="ECO:0000256" key="3">
    <source>
        <dbReference type="ARBA" id="ARBA00022692"/>
    </source>
</evidence>
<dbReference type="EMBL" id="JALHAT010000003">
    <property type="protein sequence ID" value="MCJ1959852.1"/>
    <property type="molecule type" value="Genomic_DNA"/>
</dbReference>
<feature type="transmembrane region" description="Helical" evidence="6">
    <location>
        <begin position="140"/>
        <end position="160"/>
    </location>
</feature>
<protein>
    <submittedName>
        <fullName evidence="8">DedA family protein</fullName>
    </submittedName>
</protein>
<evidence type="ECO:0000256" key="1">
    <source>
        <dbReference type="ARBA" id="ARBA00004651"/>
    </source>
</evidence>
<keyword evidence="2" id="KW-1003">Cell membrane</keyword>
<dbReference type="Pfam" id="PF09335">
    <property type="entry name" value="VTT_dom"/>
    <property type="match status" value="1"/>
</dbReference>